<comment type="caution">
    <text evidence="2">The sequence shown here is derived from an EMBL/GenBank/DDBJ whole genome shotgun (WGS) entry which is preliminary data.</text>
</comment>
<dbReference type="Pfam" id="PF04101">
    <property type="entry name" value="Glyco_tran_28_C"/>
    <property type="match status" value="1"/>
</dbReference>
<dbReference type="Proteomes" id="UP000248132">
    <property type="component" value="Unassembled WGS sequence"/>
</dbReference>
<dbReference type="PANTHER" id="PTHR21015">
    <property type="entry name" value="UDP-N-ACETYLGLUCOSAMINE--N-ACETYLMURAMYL-(PENTAPEPTIDE) PYROPHOSPHORYL-UNDECAPRENOL N-ACETYLGLUCOSAMINE TRANSFERASE 1"/>
    <property type="match status" value="1"/>
</dbReference>
<dbReference type="InterPro" id="IPR007235">
    <property type="entry name" value="Glyco_trans_28_C"/>
</dbReference>
<sequence length="417" mass="47168">MDKFLNSKKLKMYNIAIRADGGSAVGIGHIMRCLVIAEQLKNLGCRVYFLGRYRQGSDKAKEMGFESFEIAISSSEAKSENSCAHKDCAEGFNYGRIEELEEELLATGTIIKQQGCDLLIVDKYNLSSEYFNRLREFNKRVAFIDDLNLFSCAADIIINGNINAELLEYKKCFAAQKLLLGTNYTLLRREFRDIPQREIRSLSGWRNTLKKSSGNEILEQNRHCLVTDSLVNTLKRDENDTWIPEVMITTGGADPYNFTGKLLKILLGDNKTEDIRYNVIVSSGFIYKDEIKEIAKSNSKVVLYIDYKYLSDVMQRSDLAISSGGSTLYELCCCGTPAIAFVLADNQKGIVDMLSREGYIQAIGWYAEIEKNNLVQMVYDLLRDFKLRKGYSKKMQGLIDGKGALRIAESLIDLLKT</sequence>
<keyword evidence="2" id="KW-0808">Transferase</keyword>
<dbReference type="Gene3D" id="3.40.50.2000">
    <property type="entry name" value="Glycogen Phosphorylase B"/>
    <property type="match status" value="1"/>
</dbReference>
<dbReference type="PANTHER" id="PTHR21015:SF22">
    <property type="entry name" value="GLYCOSYLTRANSFERASE"/>
    <property type="match status" value="1"/>
</dbReference>
<dbReference type="AlphaFoldDB" id="A0A318XRP5"/>
<accession>A0A318XRP5</accession>
<name>A0A318XRP5_9FIRM</name>
<proteinExistence type="predicted"/>
<dbReference type="SUPFAM" id="SSF53756">
    <property type="entry name" value="UDP-Glycosyltransferase/glycogen phosphorylase"/>
    <property type="match status" value="1"/>
</dbReference>
<dbReference type="GO" id="GO:0016758">
    <property type="term" value="F:hexosyltransferase activity"/>
    <property type="evidence" value="ECO:0007669"/>
    <property type="project" value="InterPro"/>
</dbReference>
<keyword evidence="3" id="KW-1185">Reference proteome</keyword>
<protein>
    <submittedName>
        <fullName evidence="2">Spore coat polysaccharide biosynthesis predicted glycosyltransferase SpsG</fullName>
    </submittedName>
</protein>
<gene>
    <name evidence="2" type="ORF">LY28_00947</name>
</gene>
<evidence type="ECO:0000313" key="3">
    <source>
        <dbReference type="Proteomes" id="UP000248132"/>
    </source>
</evidence>
<dbReference type="Gene3D" id="3.40.50.11190">
    <property type="match status" value="1"/>
</dbReference>
<organism evidence="2 3">
    <name type="scientific">Ruminiclostridium sufflavum DSM 19573</name>
    <dbReference type="NCBI Taxonomy" id="1121337"/>
    <lineage>
        <taxon>Bacteria</taxon>
        <taxon>Bacillati</taxon>
        <taxon>Bacillota</taxon>
        <taxon>Clostridia</taxon>
        <taxon>Eubacteriales</taxon>
        <taxon>Oscillospiraceae</taxon>
        <taxon>Ruminiclostridium</taxon>
    </lineage>
</organism>
<evidence type="ECO:0000259" key="1">
    <source>
        <dbReference type="Pfam" id="PF04101"/>
    </source>
</evidence>
<feature type="domain" description="Glycosyl transferase family 28 C-terminal" evidence="1">
    <location>
        <begin position="273"/>
        <end position="347"/>
    </location>
</feature>
<evidence type="ECO:0000313" key="2">
    <source>
        <dbReference type="EMBL" id="PYG89124.1"/>
    </source>
</evidence>
<reference evidence="2 3" key="1">
    <citation type="submission" date="2018-06" db="EMBL/GenBank/DDBJ databases">
        <title>Genomic Encyclopedia of Type Strains, Phase I: the one thousand microbial genomes (KMG-I) project.</title>
        <authorList>
            <person name="Kyrpides N."/>
        </authorList>
    </citation>
    <scope>NUCLEOTIDE SEQUENCE [LARGE SCALE GENOMIC DNA]</scope>
    <source>
        <strain evidence="2 3">DSM 19573</strain>
    </source>
</reference>
<dbReference type="EMBL" id="QKMR01000004">
    <property type="protein sequence ID" value="PYG89124.1"/>
    <property type="molecule type" value="Genomic_DNA"/>
</dbReference>
<dbReference type="OrthoDB" id="9805604at2"/>